<dbReference type="InterPro" id="IPR004378">
    <property type="entry name" value="F420H2_quin_Rdtase"/>
</dbReference>
<keyword evidence="2" id="KW-1185">Reference proteome</keyword>
<comment type="caution">
    <text evidence="1">The sequence shown here is derived from an EMBL/GenBank/DDBJ whole genome shotgun (WGS) entry which is preliminary data.</text>
</comment>
<gene>
    <name evidence="1" type="ORF">ACFFNX_00695</name>
</gene>
<dbReference type="RefSeq" id="WP_378193371.1">
    <property type="nucleotide sequence ID" value="NZ_JBHLZP010000002.1"/>
</dbReference>
<evidence type="ECO:0000313" key="1">
    <source>
        <dbReference type="EMBL" id="MFB9830718.1"/>
    </source>
</evidence>
<dbReference type="EMBL" id="JBHLZP010000002">
    <property type="protein sequence ID" value="MFB9830718.1"/>
    <property type="molecule type" value="Genomic_DNA"/>
</dbReference>
<organism evidence="1 2">
    <name type="scientific">Actinoallomurus acaciae</name>
    <dbReference type="NCBI Taxonomy" id="502577"/>
    <lineage>
        <taxon>Bacteria</taxon>
        <taxon>Bacillati</taxon>
        <taxon>Actinomycetota</taxon>
        <taxon>Actinomycetes</taxon>
        <taxon>Streptosporangiales</taxon>
        <taxon>Thermomonosporaceae</taxon>
        <taxon>Actinoallomurus</taxon>
    </lineage>
</organism>
<proteinExistence type="predicted"/>
<name>A0ABV5Y7R7_9ACTN</name>
<dbReference type="Proteomes" id="UP001589627">
    <property type="component" value="Unassembled WGS sequence"/>
</dbReference>
<reference evidence="1 2" key="1">
    <citation type="submission" date="2024-09" db="EMBL/GenBank/DDBJ databases">
        <authorList>
            <person name="Sun Q."/>
            <person name="Mori K."/>
        </authorList>
    </citation>
    <scope>NUCLEOTIDE SEQUENCE [LARGE SCALE GENOMIC DNA]</scope>
    <source>
        <strain evidence="1 2">TBRC 0563</strain>
    </source>
</reference>
<dbReference type="Pfam" id="PF04075">
    <property type="entry name" value="F420H2_quin_red"/>
    <property type="match status" value="1"/>
</dbReference>
<dbReference type="InterPro" id="IPR012349">
    <property type="entry name" value="Split_barrel_FMN-bd"/>
</dbReference>
<accession>A0ABV5Y7R7</accession>
<protein>
    <submittedName>
        <fullName evidence="1">Nitroreductase/quinone reductase family protein</fullName>
    </submittedName>
</protein>
<dbReference type="Gene3D" id="2.30.110.10">
    <property type="entry name" value="Electron Transport, Fmn-binding Protein, Chain A"/>
    <property type="match status" value="1"/>
</dbReference>
<sequence length="166" mass="18138">MTAPWAAGVLRRLGAAKRAMYCGGRPSGPMRLWNRLDALVYSTGWVRPAHTAVLRVRGRRSGRDTAVPVAVADVGDADFLVSMLGRDANWVHNVEAAGGTAVLSRRGRDVPVRLEIVPPEDRAPILRRYSAIAPGARPHLRLGPAAPLAEFARISEEHPVYRIHEQ</sequence>
<evidence type="ECO:0000313" key="2">
    <source>
        <dbReference type="Proteomes" id="UP001589627"/>
    </source>
</evidence>